<evidence type="ECO:0000259" key="1">
    <source>
        <dbReference type="Pfam" id="PF13089"/>
    </source>
</evidence>
<protein>
    <submittedName>
        <fullName evidence="2">Polyphosphate kinase 1</fullName>
    </submittedName>
</protein>
<dbReference type="Proteomes" id="UP000540519">
    <property type="component" value="Unassembled WGS sequence"/>
</dbReference>
<dbReference type="EMBL" id="RCNR01000015">
    <property type="protein sequence ID" value="MUH36230.1"/>
    <property type="molecule type" value="Genomic_DNA"/>
</dbReference>
<dbReference type="Pfam" id="PF13089">
    <property type="entry name" value="PP_kinase_N"/>
    <property type="match status" value="1"/>
</dbReference>
<dbReference type="InterPro" id="IPR003414">
    <property type="entry name" value="PP_kinase"/>
</dbReference>
<feature type="domain" description="Polyphosphate kinase N-terminal" evidence="1">
    <location>
        <begin position="6"/>
        <end position="60"/>
    </location>
</feature>
<dbReference type="InterPro" id="IPR025198">
    <property type="entry name" value="PPK_N_dom"/>
</dbReference>
<keyword evidence="2" id="KW-0418">Kinase</keyword>
<gene>
    <name evidence="2" type="ORF">D9O36_10285</name>
</gene>
<name>A0A7X3D243_9FLAO</name>
<evidence type="ECO:0000313" key="2">
    <source>
        <dbReference type="EMBL" id="MUH36230.1"/>
    </source>
</evidence>
<sequence>MENENYKHRDINWLYFNERVLLEAANPTTPLLERLRFLAIFSSNLDEFFKVRVSQLRQLKSVDKSLRRKLVLKS</sequence>
<dbReference type="PANTHER" id="PTHR30218">
    <property type="entry name" value="POLYPHOSPHATE KINASE"/>
    <property type="match status" value="1"/>
</dbReference>
<evidence type="ECO:0000313" key="3">
    <source>
        <dbReference type="Proteomes" id="UP000540519"/>
    </source>
</evidence>
<dbReference type="GO" id="GO:0008976">
    <property type="term" value="F:polyphosphate kinase activity"/>
    <property type="evidence" value="ECO:0007669"/>
    <property type="project" value="InterPro"/>
</dbReference>
<dbReference type="GO" id="GO:0009358">
    <property type="term" value="C:polyphosphate kinase complex"/>
    <property type="evidence" value="ECO:0007669"/>
    <property type="project" value="InterPro"/>
</dbReference>
<keyword evidence="3" id="KW-1185">Reference proteome</keyword>
<dbReference type="Gene3D" id="1.20.58.310">
    <property type="entry name" value="Polyphosphate kinase N-terminal domain"/>
    <property type="match status" value="1"/>
</dbReference>
<dbReference type="AlphaFoldDB" id="A0A7X3D243"/>
<reference evidence="2 3" key="1">
    <citation type="journal article" date="2019" name="Mar. Drugs">
        <title>Comparative Genomics and CAZyme Genome Repertoires of Marine Zobellia amurskyensis KMM 3526(T) and Zobellia laminariae KMM 3676(T).</title>
        <authorList>
            <person name="Chernysheva N."/>
            <person name="Bystritskaya E."/>
            <person name="Stenkova A."/>
            <person name="Golovkin I."/>
            <person name="Nedashkovskaya O."/>
            <person name="Isaeva M."/>
        </authorList>
    </citation>
    <scope>NUCLEOTIDE SEQUENCE [LARGE SCALE GENOMIC DNA]</scope>
    <source>
        <strain evidence="2 3">KMM 3526</strain>
    </source>
</reference>
<dbReference type="PANTHER" id="PTHR30218:SF0">
    <property type="entry name" value="POLYPHOSPHATE KINASE"/>
    <property type="match status" value="1"/>
</dbReference>
<feature type="non-terminal residue" evidence="2">
    <location>
        <position position="74"/>
    </location>
</feature>
<proteinExistence type="predicted"/>
<accession>A0A7X3D243</accession>
<dbReference type="InterPro" id="IPR036832">
    <property type="entry name" value="PPK_N_dom_sf"/>
</dbReference>
<comment type="caution">
    <text evidence="2">The sequence shown here is derived from an EMBL/GenBank/DDBJ whole genome shotgun (WGS) entry which is preliminary data.</text>
</comment>
<keyword evidence="2" id="KW-0808">Transferase</keyword>
<dbReference type="SUPFAM" id="SSF140356">
    <property type="entry name" value="PPK N-terminal domain-like"/>
    <property type="match status" value="1"/>
</dbReference>
<dbReference type="GO" id="GO:0006799">
    <property type="term" value="P:polyphosphate biosynthetic process"/>
    <property type="evidence" value="ECO:0007669"/>
    <property type="project" value="InterPro"/>
</dbReference>
<organism evidence="2 3">
    <name type="scientific">Zobellia amurskyensis</name>
    <dbReference type="NCBI Taxonomy" id="248905"/>
    <lineage>
        <taxon>Bacteria</taxon>
        <taxon>Pseudomonadati</taxon>
        <taxon>Bacteroidota</taxon>
        <taxon>Flavobacteriia</taxon>
        <taxon>Flavobacteriales</taxon>
        <taxon>Flavobacteriaceae</taxon>
        <taxon>Zobellia</taxon>
    </lineage>
</organism>